<accession>A0A4P6P4S9</accession>
<proteinExistence type="predicted"/>
<dbReference type="Proteomes" id="UP000290244">
    <property type="component" value="Chromosome"/>
</dbReference>
<dbReference type="EMBL" id="CP034759">
    <property type="protein sequence ID" value="QBG36676.1"/>
    <property type="molecule type" value="Genomic_DNA"/>
</dbReference>
<dbReference type="InterPro" id="IPR025164">
    <property type="entry name" value="Toastrack_DUF4097"/>
</dbReference>
<evidence type="ECO:0000259" key="2">
    <source>
        <dbReference type="Pfam" id="PF13349"/>
    </source>
</evidence>
<protein>
    <recommendedName>
        <fullName evidence="2">DUF4097 domain-containing protein</fullName>
    </recommendedName>
</protein>
<organism evidence="3 4">
    <name type="scientific">Litorilituus sediminis</name>
    <dbReference type="NCBI Taxonomy" id="718192"/>
    <lineage>
        <taxon>Bacteria</taxon>
        <taxon>Pseudomonadati</taxon>
        <taxon>Pseudomonadota</taxon>
        <taxon>Gammaproteobacteria</taxon>
        <taxon>Alteromonadales</taxon>
        <taxon>Colwelliaceae</taxon>
        <taxon>Litorilituus</taxon>
    </lineage>
</organism>
<dbReference type="Pfam" id="PF13349">
    <property type="entry name" value="DUF4097"/>
    <property type="match status" value="1"/>
</dbReference>
<dbReference type="OrthoDB" id="6194490at2"/>
<dbReference type="KEGG" id="lsd:EMK97_13585"/>
<sequence length="317" mass="33496">MNTFSKLFSPVLVLSCLLASSVSLASEKISQSLSADDVTNISVDNHSGLIKVVGWNKDNVSLEGTLDDKAEGLIFERRGAQIFIEVEYPNVERWSSSGSELIIHAPKELRVTLSGISSDINVSNLHGGVEAKTVSGNIEATDITGNIELSSISGDITSLDLNGKISLSAISGDIKDQNSNGRLQLQSVSGEVELTSKAPEVYVNNVSGDVELNLAEVIELRASTVSGDIETKLSLADKGLIKSSSVSGELVFEFQNNIDASFRLVSNVGGDIVNKLTNDKAERPKYGPGAKLSFQVGDGNATVSANSVSGRIKVLAK</sequence>
<gene>
    <name evidence="3" type="ORF">EMK97_13585</name>
</gene>
<dbReference type="RefSeq" id="WP_130603054.1">
    <property type="nucleotide sequence ID" value="NZ_CP034759.1"/>
</dbReference>
<keyword evidence="4" id="KW-1185">Reference proteome</keyword>
<name>A0A4P6P4S9_9GAMM</name>
<keyword evidence="1" id="KW-0732">Signal</keyword>
<feature type="chain" id="PRO_5020789645" description="DUF4097 domain-containing protein" evidence="1">
    <location>
        <begin position="26"/>
        <end position="317"/>
    </location>
</feature>
<feature type="domain" description="DUF4097" evidence="2">
    <location>
        <begin position="39"/>
        <end position="245"/>
    </location>
</feature>
<evidence type="ECO:0000256" key="1">
    <source>
        <dbReference type="SAM" id="SignalP"/>
    </source>
</evidence>
<evidence type="ECO:0000313" key="4">
    <source>
        <dbReference type="Proteomes" id="UP000290244"/>
    </source>
</evidence>
<reference evidence="3 4" key="1">
    <citation type="submission" date="2018-12" db="EMBL/GenBank/DDBJ databases">
        <title>Complete genome of Litorilituus sediminis.</title>
        <authorList>
            <person name="Liu A."/>
            <person name="Rong J."/>
        </authorList>
    </citation>
    <scope>NUCLEOTIDE SEQUENCE [LARGE SCALE GENOMIC DNA]</scope>
    <source>
        <strain evidence="3 4">JCM 17549</strain>
    </source>
</reference>
<feature type="signal peptide" evidence="1">
    <location>
        <begin position="1"/>
        <end position="25"/>
    </location>
</feature>
<dbReference type="AlphaFoldDB" id="A0A4P6P4S9"/>
<evidence type="ECO:0000313" key="3">
    <source>
        <dbReference type="EMBL" id="QBG36676.1"/>
    </source>
</evidence>